<evidence type="ECO:0000256" key="3">
    <source>
        <dbReference type="ARBA" id="ARBA00022692"/>
    </source>
</evidence>
<sequence>MGRFWLVVGPLLTVALAVHAEEAKLDTADTSNAIGSLRDDAQNDVEQWVGVDDDDDVAPFVDADATTIDLVVNPINDEDPVSSINDPADLAPVEATAVSPSGGGAVIEHVDIDDTTVSAGIEHSCAIHSVSTVDFGGKVVCWGDNTFGQSSPPDVEFIQVSSGRFHTCGVTLDETVECWGDANHAQSPAGLFVQVSCGDFHSCGVLKDGTLSCWGADYDGQLSVPQGRFVQVSCGKGHSCALATDGTVSCWGANRLGQSTAPRDVKFLQVSAAPGDFSCGVTVANAVRCWGDNHRKQGSPPDVSFALVSTSRLSACGIQVSSSLMVAMVDGTLCLDCTGGFLEQAGDKTVVCWGMTEGVTNVPKGVAFDELTLGWDHGCGILSRTGRVQCWGHNSKGRLDVPAKLYG</sequence>
<evidence type="ECO:0000256" key="6">
    <source>
        <dbReference type="ARBA" id="ARBA00023136"/>
    </source>
</evidence>
<dbReference type="PROSITE" id="PS50012">
    <property type="entry name" value="RCC1_3"/>
    <property type="match status" value="1"/>
</dbReference>
<feature type="chain" id="PRO_5025665221" description="non-specific serine/threonine protein kinase" evidence="13">
    <location>
        <begin position="21"/>
        <end position="407"/>
    </location>
</feature>
<feature type="signal peptide" evidence="13">
    <location>
        <begin position="1"/>
        <end position="20"/>
    </location>
</feature>
<name>A0A6A5A531_APHAT</name>
<dbReference type="GO" id="GO:0004674">
    <property type="term" value="F:protein serine/threonine kinase activity"/>
    <property type="evidence" value="ECO:0007669"/>
    <property type="project" value="UniProtKB-KW"/>
</dbReference>
<feature type="repeat" description="RCC1" evidence="12">
    <location>
        <begin position="137"/>
        <end position="173"/>
    </location>
</feature>
<keyword evidence="9" id="KW-0325">Glycoprotein</keyword>
<dbReference type="InterPro" id="IPR000408">
    <property type="entry name" value="Reg_chr_condens"/>
</dbReference>
<dbReference type="Proteomes" id="UP000469452">
    <property type="component" value="Unassembled WGS sequence"/>
</dbReference>
<dbReference type="EC" id="2.7.11.1" evidence="2"/>
<evidence type="ECO:0000256" key="1">
    <source>
        <dbReference type="ARBA" id="ARBA00004479"/>
    </source>
</evidence>
<keyword evidence="6" id="KW-0472">Membrane</keyword>
<dbReference type="Pfam" id="PF13540">
    <property type="entry name" value="RCC1_2"/>
    <property type="match status" value="4"/>
</dbReference>
<dbReference type="AlphaFoldDB" id="A0A6A5A531"/>
<evidence type="ECO:0000256" key="12">
    <source>
        <dbReference type="PROSITE-ProRule" id="PRU00235"/>
    </source>
</evidence>
<comment type="caution">
    <text evidence="14">The sequence shown here is derived from an EMBL/GenBank/DDBJ whole genome shotgun (WGS) entry which is preliminary data.</text>
</comment>
<evidence type="ECO:0000256" key="13">
    <source>
        <dbReference type="SAM" id="SignalP"/>
    </source>
</evidence>
<evidence type="ECO:0000256" key="10">
    <source>
        <dbReference type="ARBA" id="ARBA00047899"/>
    </source>
</evidence>
<dbReference type="Gene3D" id="2.130.10.30">
    <property type="entry name" value="Regulator of chromosome condensation 1/beta-lactamase-inhibitor protein II"/>
    <property type="match status" value="1"/>
</dbReference>
<dbReference type="EMBL" id="VJMI01015312">
    <property type="protein sequence ID" value="KAF0730020.1"/>
    <property type="molecule type" value="Genomic_DNA"/>
</dbReference>
<evidence type="ECO:0000256" key="8">
    <source>
        <dbReference type="ARBA" id="ARBA00023170"/>
    </source>
</evidence>
<keyword evidence="4 13" id="KW-0732">Signal</keyword>
<evidence type="ECO:0000256" key="9">
    <source>
        <dbReference type="ARBA" id="ARBA00023180"/>
    </source>
</evidence>
<keyword evidence="7" id="KW-1015">Disulfide bond</keyword>
<keyword evidence="5" id="KW-1133">Transmembrane helix</keyword>
<protein>
    <recommendedName>
        <fullName evidence="2">non-specific serine/threonine protein kinase</fullName>
        <ecNumber evidence="2">2.7.11.1</ecNumber>
    </recommendedName>
</protein>
<keyword evidence="8" id="KW-0675">Receptor</keyword>
<dbReference type="VEuPathDB" id="FungiDB:H257_01690"/>
<evidence type="ECO:0000256" key="2">
    <source>
        <dbReference type="ARBA" id="ARBA00012513"/>
    </source>
</evidence>
<proteinExistence type="predicted"/>
<evidence type="ECO:0000256" key="7">
    <source>
        <dbReference type="ARBA" id="ARBA00023157"/>
    </source>
</evidence>
<keyword evidence="3" id="KW-0812">Transmembrane</keyword>
<reference evidence="14 15" key="1">
    <citation type="submission" date="2019-06" db="EMBL/GenBank/DDBJ databases">
        <title>Genomics analysis of Aphanomyces spp. identifies a new class of oomycete effector associated with host adaptation.</title>
        <authorList>
            <person name="Gaulin E."/>
        </authorList>
    </citation>
    <scope>NUCLEOTIDE SEQUENCE [LARGE SCALE GENOMIC DNA]</scope>
    <source>
        <strain evidence="14 15">E</strain>
    </source>
</reference>
<evidence type="ECO:0000256" key="4">
    <source>
        <dbReference type="ARBA" id="ARBA00022729"/>
    </source>
</evidence>
<evidence type="ECO:0000256" key="5">
    <source>
        <dbReference type="ARBA" id="ARBA00022989"/>
    </source>
</evidence>
<comment type="catalytic activity">
    <reaction evidence="11">
        <text>L-seryl-[protein] + ATP = O-phospho-L-seryl-[protein] + ADP + H(+)</text>
        <dbReference type="Rhea" id="RHEA:17989"/>
        <dbReference type="Rhea" id="RHEA-COMP:9863"/>
        <dbReference type="Rhea" id="RHEA-COMP:11604"/>
        <dbReference type="ChEBI" id="CHEBI:15378"/>
        <dbReference type="ChEBI" id="CHEBI:29999"/>
        <dbReference type="ChEBI" id="CHEBI:30616"/>
        <dbReference type="ChEBI" id="CHEBI:83421"/>
        <dbReference type="ChEBI" id="CHEBI:456216"/>
        <dbReference type="EC" id="2.7.11.1"/>
    </reaction>
</comment>
<dbReference type="InterPro" id="IPR009091">
    <property type="entry name" value="RCC1/BLIP-II"/>
</dbReference>
<organism evidence="14 15">
    <name type="scientific">Aphanomyces astaci</name>
    <name type="common">Crayfish plague agent</name>
    <dbReference type="NCBI Taxonomy" id="112090"/>
    <lineage>
        <taxon>Eukaryota</taxon>
        <taxon>Sar</taxon>
        <taxon>Stramenopiles</taxon>
        <taxon>Oomycota</taxon>
        <taxon>Saprolegniomycetes</taxon>
        <taxon>Saprolegniales</taxon>
        <taxon>Verrucalvaceae</taxon>
        <taxon>Aphanomyces</taxon>
    </lineage>
</organism>
<gene>
    <name evidence="14" type="ORF">AaE_009332</name>
</gene>
<dbReference type="SUPFAM" id="SSF50985">
    <property type="entry name" value="RCC1/BLIP-II"/>
    <property type="match status" value="1"/>
</dbReference>
<dbReference type="PANTHER" id="PTHR47460">
    <property type="entry name" value="SERINE/THREONINE-PROTEIN KINASE-LIKE PROTEIN ACR4"/>
    <property type="match status" value="1"/>
</dbReference>
<dbReference type="GO" id="GO:0016020">
    <property type="term" value="C:membrane"/>
    <property type="evidence" value="ECO:0007669"/>
    <property type="project" value="UniProtKB-SubCell"/>
</dbReference>
<comment type="catalytic activity">
    <reaction evidence="10">
        <text>L-threonyl-[protein] + ATP = O-phospho-L-threonyl-[protein] + ADP + H(+)</text>
        <dbReference type="Rhea" id="RHEA:46608"/>
        <dbReference type="Rhea" id="RHEA-COMP:11060"/>
        <dbReference type="Rhea" id="RHEA-COMP:11605"/>
        <dbReference type="ChEBI" id="CHEBI:15378"/>
        <dbReference type="ChEBI" id="CHEBI:30013"/>
        <dbReference type="ChEBI" id="CHEBI:30616"/>
        <dbReference type="ChEBI" id="CHEBI:61977"/>
        <dbReference type="ChEBI" id="CHEBI:456216"/>
        <dbReference type="EC" id="2.7.11.1"/>
    </reaction>
</comment>
<dbReference type="PANTHER" id="PTHR47460:SF1">
    <property type="entry name" value="SERINE_THREONINE-PROTEIN KINASE-LIKE PROTEIN ACR4"/>
    <property type="match status" value="1"/>
</dbReference>
<comment type="subcellular location">
    <subcellularLocation>
        <location evidence="1">Membrane</location>
        <topology evidence="1">Single-pass type I membrane protein</topology>
    </subcellularLocation>
</comment>
<evidence type="ECO:0000256" key="11">
    <source>
        <dbReference type="ARBA" id="ARBA00048679"/>
    </source>
</evidence>
<evidence type="ECO:0000313" key="14">
    <source>
        <dbReference type="EMBL" id="KAF0730020.1"/>
    </source>
</evidence>
<evidence type="ECO:0000313" key="15">
    <source>
        <dbReference type="Proteomes" id="UP000469452"/>
    </source>
</evidence>
<accession>A0A6A5A531</accession>